<name>A0ABS9KLJ6_9BACT</name>
<sequence length="151" mass="17433">MLTQTAATLEALLLLHIGTLRTLSTEELLFKPSAAKWSKLQIIGHLADSAQNNIRRFIVAQYEENPFIVYNQDKWVEAVGYQGLPPADVIDLWFLLNKQIVQILRRINSDAYHRVCTTGEPHTLEWLAADYVKHLKYHLHQVLDLEPFPYP</sequence>
<evidence type="ECO:0000313" key="3">
    <source>
        <dbReference type="Proteomes" id="UP001165367"/>
    </source>
</evidence>
<evidence type="ECO:0000259" key="1">
    <source>
        <dbReference type="Pfam" id="PF12867"/>
    </source>
</evidence>
<dbReference type="Pfam" id="PF12867">
    <property type="entry name" value="DinB_2"/>
    <property type="match status" value="1"/>
</dbReference>
<dbReference type="RefSeq" id="WP_237868410.1">
    <property type="nucleotide sequence ID" value="NZ_JAKLTR010000002.1"/>
</dbReference>
<dbReference type="InterPro" id="IPR034660">
    <property type="entry name" value="DinB/YfiT-like"/>
</dbReference>
<dbReference type="Gene3D" id="1.20.120.450">
    <property type="entry name" value="dinb family like domain"/>
    <property type="match status" value="1"/>
</dbReference>
<dbReference type="EMBL" id="JAKLTR010000002">
    <property type="protein sequence ID" value="MCG2613181.1"/>
    <property type="molecule type" value="Genomic_DNA"/>
</dbReference>
<comment type="caution">
    <text evidence="2">The sequence shown here is derived from an EMBL/GenBank/DDBJ whole genome shotgun (WGS) entry which is preliminary data.</text>
</comment>
<dbReference type="InterPro" id="IPR024775">
    <property type="entry name" value="DinB-like"/>
</dbReference>
<keyword evidence="3" id="KW-1185">Reference proteome</keyword>
<proteinExistence type="predicted"/>
<accession>A0ABS9KLJ6</accession>
<protein>
    <submittedName>
        <fullName evidence="2">DinB family protein</fullName>
    </submittedName>
</protein>
<reference evidence="2" key="1">
    <citation type="submission" date="2022-01" db="EMBL/GenBank/DDBJ databases">
        <authorList>
            <person name="Jo J.-H."/>
            <person name="Im W.-T."/>
        </authorList>
    </citation>
    <scope>NUCLEOTIDE SEQUENCE</scope>
    <source>
        <strain evidence="2">NA20</strain>
    </source>
</reference>
<organism evidence="2 3">
    <name type="scientific">Terrimonas ginsenosidimutans</name>
    <dbReference type="NCBI Taxonomy" id="2908004"/>
    <lineage>
        <taxon>Bacteria</taxon>
        <taxon>Pseudomonadati</taxon>
        <taxon>Bacteroidota</taxon>
        <taxon>Chitinophagia</taxon>
        <taxon>Chitinophagales</taxon>
        <taxon>Chitinophagaceae</taxon>
        <taxon>Terrimonas</taxon>
    </lineage>
</organism>
<feature type="domain" description="DinB-like" evidence="1">
    <location>
        <begin position="19"/>
        <end position="142"/>
    </location>
</feature>
<evidence type="ECO:0000313" key="2">
    <source>
        <dbReference type="EMBL" id="MCG2613181.1"/>
    </source>
</evidence>
<dbReference type="SUPFAM" id="SSF109854">
    <property type="entry name" value="DinB/YfiT-like putative metalloenzymes"/>
    <property type="match status" value="1"/>
</dbReference>
<dbReference type="Proteomes" id="UP001165367">
    <property type="component" value="Unassembled WGS sequence"/>
</dbReference>
<gene>
    <name evidence="2" type="ORF">LZZ85_02780</name>
</gene>